<evidence type="ECO:0000256" key="1">
    <source>
        <dbReference type="ARBA" id="ARBA00004442"/>
    </source>
</evidence>
<dbReference type="Proteomes" id="UP000448877">
    <property type="component" value="Unassembled WGS sequence"/>
</dbReference>
<gene>
    <name evidence="9" type="ORF">DWX97_07465</name>
    <name evidence="8" type="ORF">F2Y81_20585</name>
</gene>
<evidence type="ECO:0000259" key="7">
    <source>
        <dbReference type="Pfam" id="PF14322"/>
    </source>
</evidence>
<name>A0A108T9J4_9BACE</name>
<dbReference type="GeneID" id="66309291"/>
<feature type="domain" description="RagB/SusD" evidence="6">
    <location>
        <begin position="361"/>
        <end position="531"/>
    </location>
</feature>
<dbReference type="SUPFAM" id="SSF48452">
    <property type="entry name" value="TPR-like"/>
    <property type="match status" value="1"/>
</dbReference>
<dbReference type="InterPro" id="IPR033985">
    <property type="entry name" value="SusD-like_N"/>
</dbReference>
<dbReference type="PROSITE" id="PS51257">
    <property type="entry name" value="PROKAR_LIPOPROTEIN"/>
    <property type="match status" value="1"/>
</dbReference>
<dbReference type="Pfam" id="PF14322">
    <property type="entry name" value="SusD-like_3"/>
    <property type="match status" value="1"/>
</dbReference>
<dbReference type="InterPro" id="IPR011990">
    <property type="entry name" value="TPR-like_helical_dom_sf"/>
</dbReference>
<dbReference type="Pfam" id="PF07980">
    <property type="entry name" value="SusD_RagB"/>
    <property type="match status" value="1"/>
</dbReference>
<organism evidence="9 10">
    <name type="scientific">Bacteroides cellulosilyticus</name>
    <dbReference type="NCBI Taxonomy" id="246787"/>
    <lineage>
        <taxon>Bacteria</taxon>
        <taxon>Pseudomonadati</taxon>
        <taxon>Bacteroidota</taxon>
        <taxon>Bacteroidia</taxon>
        <taxon>Bacteroidales</taxon>
        <taxon>Bacteroidaceae</taxon>
        <taxon>Bacteroides</taxon>
    </lineage>
</organism>
<dbReference type="RefSeq" id="WP_060408049.1">
    <property type="nucleotide sequence ID" value="NZ_CABMLT010000012.1"/>
</dbReference>
<protein>
    <submittedName>
        <fullName evidence="9">RagB/SusD family nutrient uptake outer membrane protein</fullName>
    </submittedName>
</protein>
<dbReference type="GO" id="GO:0009279">
    <property type="term" value="C:cell outer membrane"/>
    <property type="evidence" value="ECO:0007669"/>
    <property type="project" value="UniProtKB-SubCell"/>
</dbReference>
<accession>A0A108T9J4</accession>
<dbReference type="InterPro" id="IPR012944">
    <property type="entry name" value="SusD_RagB_dom"/>
</dbReference>
<dbReference type="EMBL" id="QRVJ01000004">
    <property type="protein sequence ID" value="RGS38196.1"/>
    <property type="molecule type" value="Genomic_DNA"/>
</dbReference>
<dbReference type="Gene3D" id="1.25.40.390">
    <property type="match status" value="1"/>
</dbReference>
<proteinExistence type="inferred from homology"/>
<keyword evidence="4" id="KW-0472">Membrane</keyword>
<feature type="domain" description="SusD-like N-terminal" evidence="7">
    <location>
        <begin position="75"/>
        <end position="187"/>
    </location>
</feature>
<keyword evidence="5" id="KW-0998">Cell outer membrane</keyword>
<sequence>MKKKIFITLLTAGSLLSSCQKQILDVDQLDVINLEQYYSNLTDPKAESLIASVYKTAYGVTNNNWYNMMHGYTDDCVGGGGFATALNSSNHTSSSFYTTLYYLNYECNLIIENMSEDSAVKKQVMGEAYFWRAWAYYQLIRGWGTPPLADHVLGSGELSPANGTATELWGYVEQSLEQAYNRLPEKTALGEQRSIGGRVTKGSALALWGKAQVYQSKWGEAAATLKQIIDGGKYDLSPDFTQLYHMAADFSDEYMWEWNSDDNASASTFTNEGDDRGIRMQWNNSYVVVPGGIQERGGTNGEMGKEFYQFLVDRGEKGKPRQMGTVWSYEDVLQRFVDLGLASSLAEAPSAFWKSTAMMPTNEGYFRSKMLIWQEEVFDGWTWLDDMRTKNNWPGMRYADVLLLYAEACVNGGGSTADGLIALNKVRTRAGLSMLGSYTMQDVKDERRAEFSYEGERYNDLIRWGDASTVLGSGNKQTLSFYGYKSGTTNYDVTAVDNPNSTGFTVGKNELFPFPYDELVLNTNLKQNPGW</sequence>
<evidence type="ECO:0000313" key="8">
    <source>
        <dbReference type="EMBL" id="KAA5414342.1"/>
    </source>
</evidence>
<comment type="caution">
    <text evidence="9">The sequence shown here is derived from an EMBL/GenBank/DDBJ whole genome shotgun (WGS) entry which is preliminary data.</text>
</comment>
<reference evidence="9 10" key="1">
    <citation type="submission" date="2018-08" db="EMBL/GenBank/DDBJ databases">
        <title>A genome reference for cultivated species of the human gut microbiota.</title>
        <authorList>
            <person name="Zou Y."/>
            <person name="Xue W."/>
            <person name="Luo G."/>
        </authorList>
    </citation>
    <scope>NUCLEOTIDE SEQUENCE [LARGE SCALE GENOMIC DNA]</scope>
    <source>
        <strain evidence="9 10">AF22-3AC</strain>
    </source>
</reference>
<comment type="subcellular location">
    <subcellularLocation>
        <location evidence="1">Cell outer membrane</location>
    </subcellularLocation>
</comment>
<comment type="similarity">
    <text evidence="2">Belongs to the SusD family.</text>
</comment>
<evidence type="ECO:0000256" key="3">
    <source>
        <dbReference type="ARBA" id="ARBA00022729"/>
    </source>
</evidence>
<keyword evidence="3" id="KW-0732">Signal</keyword>
<evidence type="ECO:0000313" key="9">
    <source>
        <dbReference type="EMBL" id="RGS38196.1"/>
    </source>
</evidence>
<evidence type="ECO:0000313" key="11">
    <source>
        <dbReference type="Proteomes" id="UP000448877"/>
    </source>
</evidence>
<evidence type="ECO:0000259" key="6">
    <source>
        <dbReference type="Pfam" id="PF07980"/>
    </source>
</evidence>
<evidence type="ECO:0000256" key="4">
    <source>
        <dbReference type="ARBA" id="ARBA00023136"/>
    </source>
</evidence>
<reference evidence="8 11" key="2">
    <citation type="journal article" date="2019" name="Nat. Med.">
        <title>A library of human gut bacterial isolates paired with longitudinal multiomics data enables mechanistic microbiome research.</title>
        <authorList>
            <person name="Poyet M."/>
            <person name="Groussin M."/>
            <person name="Gibbons S.M."/>
            <person name="Avila-Pacheco J."/>
            <person name="Jiang X."/>
            <person name="Kearney S.M."/>
            <person name="Perrotta A.R."/>
            <person name="Berdy B."/>
            <person name="Zhao S."/>
            <person name="Lieberman T.D."/>
            <person name="Swanson P.K."/>
            <person name="Smith M."/>
            <person name="Roesemann S."/>
            <person name="Alexander J.E."/>
            <person name="Rich S.A."/>
            <person name="Livny J."/>
            <person name="Vlamakis H."/>
            <person name="Clish C."/>
            <person name="Bullock K."/>
            <person name="Deik A."/>
            <person name="Scott J."/>
            <person name="Pierce K.A."/>
            <person name="Xavier R.J."/>
            <person name="Alm E.J."/>
        </authorList>
    </citation>
    <scope>NUCLEOTIDE SEQUENCE [LARGE SCALE GENOMIC DNA]</scope>
    <source>
        <strain evidence="8 11">BIOML-A6</strain>
    </source>
</reference>
<evidence type="ECO:0000313" key="10">
    <source>
        <dbReference type="Proteomes" id="UP000283341"/>
    </source>
</evidence>
<evidence type="ECO:0000256" key="5">
    <source>
        <dbReference type="ARBA" id="ARBA00023237"/>
    </source>
</evidence>
<evidence type="ECO:0000256" key="2">
    <source>
        <dbReference type="ARBA" id="ARBA00006275"/>
    </source>
</evidence>
<dbReference type="Proteomes" id="UP000283341">
    <property type="component" value="Unassembled WGS sequence"/>
</dbReference>
<dbReference type="AlphaFoldDB" id="A0A108T9J4"/>
<dbReference type="EMBL" id="VVYV01000042">
    <property type="protein sequence ID" value="KAA5414342.1"/>
    <property type="molecule type" value="Genomic_DNA"/>
</dbReference>